<evidence type="ECO:0000256" key="1">
    <source>
        <dbReference type="SAM" id="Phobius"/>
    </source>
</evidence>
<evidence type="ECO:0000313" key="2">
    <source>
        <dbReference type="EMBL" id="RMB79717.1"/>
    </source>
</evidence>
<sequence>MTQFDDERLVNLAARLERDDPRFARALGAGRPARPREYRRTGAWWGLATGAVALGAGVFLPHGLLIAAGLVVMGIAVQLLDPDRARRRNGSSR</sequence>
<evidence type="ECO:0008006" key="4">
    <source>
        <dbReference type="Google" id="ProtNLM"/>
    </source>
</evidence>
<accession>A0A3M0HRR9</accession>
<feature type="transmembrane region" description="Helical" evidence="1">
    <location>
        <begin position="64"/>
        <end position="80"/>
    </location>
</feature>
<proteinExistence type="predicted"/>
<evidence type="ECO:0000313" key="3">
    <source>
        <dbReference type="Proteomes" id="UP000270471"/>
    </source>
</evidence>
<keyword evidence="3" id="KW-1185">Reference proteome</keyword>
<organism evidence="2 3">
    <name type="scientific">Streptomyces shenzhenensis</name>
    <dbReference type="NCBI Taxonomy" id="943815"/>
    <lineage>
        <taxon>Bacteria</taxon>
        <taxon>Bacillati</taxon>
        <taxon>Actinomycetota</taxon>
        <taxon>Actinomycetes</taxon>
        <taxon>Kitasatosporales</taxon>
        <taxon>Streptomycetaceae</taxon>
        <taxon>Streptomyces</taxon>
    </lineage>
</organism>
<feature type="transmembrane region" description="Helical" evidence="1">
    <location>
        <begin position="41"/>
        <end position="58"/>
    </location>
</feature>
<keyword evidence="1" id="KW-0472">Membrane</keyword>
<dbReference type="EMBL" id="PENI01000055">
    <property type="protein sequence ID" value="RMB79717.1"/>
    <property type="molecule type" value="Genomic_DNA"/>
</dbReference>
<dbReference type="InterPro" id="IPR021401">
    <property type="entry name" value="DUF3040"/>
</dbReference>
<name>A0A3M0HRR9_9ACTN</name>
<reference evidence="2 3" key="1">
    <citation type="submission" date="2017-11" db="EMBL/GenBank/DDBJ databases">
        <title>Draft genome of actinobacteria isolated from guarana (Paullinia cupana (Mart.) Ducke.</title>
        <authorList>
            <person name="Siqueira K.A."/>
            <person name="Liotti R.G."/>
            <person name="Mendes T.A.O."/>
            <person name="Soares M.A."/>
        </authorList>
    </citation>
    <scope>NUCLEOTIDE SEQUENCE [LARGE SCALE GENOMIC DNA]</scope>
    <source>
        <strain evidence="2 3">193</strain>
    </source>
</reference>
<dbReference type="RefSeq" id="WP_121895425.1">
    <property type="nucleotide sequence ID" value="NZ_PENI01000055.1"/>
</dbReference>
<dbReference type="Pfam" id="PF11239">
    <property type="entry name" value="DUF3040"/>
    <property type="match status" value="1"/>
</dbReference>
<dbReference type="AlphaFoldDB" id="A0A3M0HRR9"/>
<comment type="caution">
    <text evidence="2">The sequence shown here is derived from an EMBL/GenBank/DDBJ whole genome shotgun (WGS) entry which is preliminary data.</text>
</comment>
<dbReference type="OrthoDB" id="4331268at2"/>
<gene>
    <name evidence="2" type="ORF">CTZ28_43990</name>
</gene>
<keyword evidence="1" id="KW-1133">Transmembrane helix</keyword>
<protein>
    <recommendedName>
        <fullName evidence="4">DUF3040 domain-containing protein</fullName>
    </recommendedName>
</protein>
<keyword evidence="1" id="KW-0812">Transmembrane</keyword>
<dbReference type="Proteomes" id="UP000270471">
    <property type="component" value="Unassembled WGS sequence"/>
</dbReference>